<dbReference type="SUPFAM" id="SSF53474">
    <property type="entry name" value="alpha/beta-Hydrolases"/>
    <property type="match status" value="1"/>
</dbReference>
<dbReference type="Proteomes" id="UP001642464">
    <property type="component" value="Unassembled WGS sequence"/>
</dbReference>
<dbReference type="PANTHER" id="PTHR43918:SF4">
    <property type="entry name" value="CARBOXYLIC ESTER HYDROLASE"/>
    <property type="match status" value="1"/>
</dbReference>
<dbReference type="EMBL" id="CAXAMM010040274">
    <property type="protein sequence ID" value="CAK9092212.1"/>
    <property type="molecule type" value="Genomic_DNA"/>
</dbReference>
<dbReference type="InterPro" id="IPR019826">
    <property type="entry name" value="Carboxylesterase_B_AS"/>
</dbReference>
<evidence type="ECO:0000313" key="6">
    <source>
        <dbReference type="EMBL" id="CAK9092212.1"/>
    </source>
</evidence>
<dbReference type="InterPro" id="IPR029058">
    <property type="entry name" value="AB_hydrolase_fold"/>
</dbReference>
<dbReference type="InterPro" id="IPR019819">
    <property type="entry name" value="Carboxylesterase_B_CS"/>
</dbReference>
<proteinExistence type="inferred from homology"/>
<gene>
    <name evidence="6" type="ORF">SCF082_LOCUS43400</name>
</gene>
<feature type="domain" description="Carboxylesterase type B" evidence="5">
    <location>
        <begin position="30"/>
        <end position="547"/>
    </location>
</feature>
<evidence type="ECO:0000259" key="5">
    <source>
        <dbReference type="Pfam" id="PF00135"/>
    </source>
</evidence>
<comment type="caution">
    <text evidence="6">The sequence shown here is derived from an EMBL/GenBank/DDBJ whole genome shotgun (WGS) entry which is preliminary data.</text>
</comment>
<evidence type="ECO:0000256" key="3">
    <source>
        <dbReference type="RuleBase" id="RU361235"/>
    </source>
</evidence>
<dbReference type="Gene3D" id="3.40.50.1820">
    <property type="entry name" value="alpha/beta hydrolase"/>
    <property type="match status" value="1"/>
</dbReference>
<keyword evidence="2 3" id="KW-0378">Hydrolase</keyword>
<organism evidence="6 7">
    <name type="scientific">Durusdinium trenchii</name>
    <dbReference type="NCBI Taxonomy" id="1381693"/>
    <lineage>
        <taxon>Eukaryota</taxon>
        <taxon>Sar</taxon>
        <taxon>Alveolata</taxon>
        <taxon>Dinophyceae</taxon>
        <taxon>Suessiales</taxon>
        <taxon>Symbiodiniaceae</taxon>
        <taxon>Durusdinium</taxon>
    </lineage>
</organism>
<dbReference type="PROSITE" id="PS00941">
    <property type="entry name" value="CARBOXYLESTERASE_B_2"/>
    <property type="match status" value="1"/>
</dbReference>
<dbReference type="InterPro" id="IPR002018">
    <property type="entry name" value="CarbesteraseB"/>
</dbReference>
<evidence type="ECO:0000256" key="4">
    <source>
        <dbReference type="SAM" id="SignalP"/>
    </source>
</evidence>
<evidence type="ECO:0000256" key="1">
    <source>
        <dbReference type="ARBA" id="ARBA00005964"/>
    </source>
</evidence>
<feature type="chain" id="PRO_5046728281" description="Carboxylic ester hydrolase" evidence="4">
    <location>
        <begin position="16"/>
        <end position="589"/>
    </location>
</feature>
<feature type="signal peptide" evidence="4">
    <location>
        <begin position="1"/>
        <end position="15"/>
    </location>
</feature>
<accession>A0ABP0QZ72</accession>
<dbReference type="PANTHER" id="PTHR43918">
    <property type="entry name" value="ACETYLCHOLINESTERASE"/>
    <property type="match status" value="1"/>
</dbReference>
<protein>
    <recommendedName>
        <fullName evidence="3">Carboxylic ester hydrolase</fullName>
        <ecNumber evidence="3">3.1.1.-</ecNumber>
    </recommendedName>
</protein>
<dbReference type="InterPro" id="IPR050654">
    <property type="entry name" value="AChE-related_enzymes"/>
</dbReference>
<keyword evidence="7" id="KW-1185">Reference proteome</keyword>
<comment type="similarity">
    <text evidence="1 3">Belongs to the type-B carboxylesterase/lipase family.</text>
</comment>
<dbReference type="PROSITE" id="PS00122">
    <property type="entry name" value="CARBOXYLESTERASE_B_1"/>
    <property type="match status" value="1"/>
</dbReference>
<keyword evidence="4" id="KW-0732">Signal</keyword>
<sequence>MRLFLVAWLIHTSTAQPAGRGEDHEGDSDPRVVQTVNGPVRGVYRDLFHHGLTWWGLRYAAPPLGVRRWRPPEVYDEQWGPGSVKPAETIPPACLQLGGSETKGQEDCLFLNVFAPREAKDLPVLVFFYGGGFVEGSSYEMGLYDGHHVSVRHQVLVVTLNYRLWSLGFMALDALQAEATAIGGGSTGNHGVQDQRLALQWVQQNIRHFGGDPRRVTIFGESAGAFSVMWHLVSPQSKGLFQAAIMESGTSDVSFFFQPLPQAKAYYEDLAERLQCPKSLGVWQLPCLRALPAERLVEVEAGLDGQRPAVHSPLWPLMPNGPAIDGTESGLLDVPIELVRRGHFNKVPLLLGSNENGGSIFEPMLPMVLPGTELPVKRHPETLQKALKYFFHENVSQVEAIYNLWEFPDGDVLIRRMIRDLMFMCPLRALATAWHQNQLNSYVYVFDFSYGLVSWLGLGDFHGSELPFVFRNWLELIKPIDLFQSPHRMSDIISCNWASFAYRQDPNGGNMSIPGCGSVHGHTLPWPQFEEGSRFFYSLKTQPEVHGIESKNRYPNDLFPRDEKCDLWDQLARYMPWVYETSSTPSLLV</sequence>
<evidence type="ECO:0000313" key="7">
    <source>
        <dbReference type="Proteomes" id="UP001642464"/>
    </source>
</evidence>
<dbReference type="Pfam" id="PF00135">
    <property type="entry name" value="COesterase"/>
    <property type="match status" value="1"/>
</dbReference>
<reference evidence="6 7" key="1">
    <citation type="submission" date="2024-02" db="EMBL/GenBank/DDBJ databases">
        <authorList>
            <person name="Chen Y."/>
            <person name="Shah S."/>
            <person name="Dougan E. K."/>
            <person name="Thang M."/>
            <person name="Chan C."/>
        </authorList>
    </citation>
    <scope>NUCLEOTIDE SEQUENCE [LARGE SCALE GENOMIC DNA]</scope>
</reference>
<dbReference type="EC" id="3.1.1.-" evidence="3"/>
<name>A0ABP0QZ72_9DINO</name>
<evidence type="ECO:0000256" key="2">
    <source>
        <dbReference type="ARBA" id="ARBA00022801"/>
    </source>
</evidence>